<protein>
    <recommendedName>
        <fullName evidence="4">SET domain-containing protein</fullName>
    </recommendedName>
</protein>
<proteinExistence type="predicted"/>
<feature type="region of interest" description="Disordered" evidence="1">
    <location>
        <begin position="40"/>
        <end position="62"/>
    </location>
</feature>
<dbReference type="InterPro" id="IPR037883">
    <property type="entry name" value="Knr4/Smi1-like_sf"/>
</dbReference>
<dbReference type="PANTHER" id="PTHR46655">
    <property type="entry name" value="HISTONE-LYSINE N-METHYLTRANSFERASE ATXR3"/>
    <property type="match status" value="1"/>
</dbReference>
<dbReference type="SUPFAM" id="SSF160631">
    <property type="entry name" value="SMI1/KNR4-like"/>
    <property type="match status" value="1"/>
</dbReference>
<evidence type="ECO:0000313" key="3">
    <source>
        <dbReference type="Proteomes" id="UP001237642"/>
    </source>
</evidence>
<evidence type="ECO:0000256" key="1">
    <source>
        <dbReference type="SAM" id="MobiDB-lite"/>
    </source>
</evidence>
<evidence type="ECO:0008006" key="4">
    <source>
        <dbReference type="Google" id="ProtNLM"/>
    </source>
</evidence>
<dbReference type="Gene3D" id="2.170.270.10">
    <property type="entry name" value="SET domain"/>
    <property type="match status" value="1"/>
</dbReference>
<name>A0AAD8I3C2_9APIA</name>
<organism evidence="2 3">
    <name type="scientific">Heracleum sosnowskyi</name>
    <dbReference type="NCBI Taxonomy" id="360622"/>
    <lineage>
        <taxon>Eukaryota</taxon>
        <taxon>Viridiplantae</taxon>
        <taxon>Streptophyta</taxon>
        <taxon>Embryophyta</taxon>
        <taxon>Tracheophyta</taxon>
        <taxon>Spermatophyta</taxon>
        <taxon>Magnoliopsida</taxon>
        <taxon>eudicotyledons</taxon>
        <taxon>Gunneridae</taxon>
        <taxon>Pentapetalae</taxon>
        <taxon>asterids</taxon>
        <taxon>campanulids</taxon>
        <taxon>Apiales</taxon>
        <taxon>Apiaceae</taxon>
        <taxon>Apioideae</taxon>
        <taxon>apioid superclade</taxon>
        <taxon>Tordylieae</taxon>
        <taxon>Tordyliinae</taxon>
        <taxon>Heracleum</taxon>
    </lineage>
</organism>
<evidence type="ECO:0000313" key="2">
    <source>
        <dbReference type="EMBL" id="KAK1377292.1"/>
    </source>
</evidence>
<accession>A0AAD8I3C2</accession>
<reference evidence="2" key="2">
    <citation type="submission" date="2023-05" db="EMBL/GenBank/DDBJ databases">
        <authorList>
            <person name="Schelkunov M.I."/>
        </authorList>
    </citation>
    <scope>NUCLEOTIDE SEQUENCE</scope>
    <source>
        <strain evidence="2">Hsosn_3</strain>
        <tissue evidence="2">Leaf</tissue>
    </source>
</reference>
<dbReference type="InterPro" id="IPR046341">
    <property type="entry name" value="SET_dom_sf"/>
</dbReference>
<comment type="caution">
    <text evidence="2">The sequence shown here is derived from an EMBL/GenBank/DDBJ whole genome shotgun (WGS) entry which is preliminary data.</text>
</comment>
<gene>
    <name evidence="2" type="ORF">POM88_033485</name>
</gene>
<reference evidence="2" key="1">
    <citation type="submission" date="2023-02" db="EMBL/GenBank/DDBJ databases">
        <title>Genome of toxic invasive species Heracleum sosnowskyi carries increased number of genes despite the absence of recent whole-genome duplications.</title>
        <authorList>
            <person name="Schelkunov M."/>
            <person name="Shtratnikova V."/>
            <person name="Makarenko M."/>
            <person name="Klepikova A."/>
            <person name="Omelchenko D."/>
            <person name="Novikova G."/>
            <person name="Obukhova E."/>
            <person name="Bogdanov V."/>
            <person name="Penin A."/>
            <person name="Logacheva M."/>
        </authorList>
    </citation>
    <scope>NUCLEOTIDE SEQUENCE</scope>
    <source>
        <strain evidence="2">Hsosn_3</strain>
        <tissue evidence="2">Leaf</tissue>
    </source>
</reference>
<dbReference type="Proteomes" id="UP001237642">
    <property type="component" value="Unassembled WGS sequence"/>
</dbReference>
<dbReference type="AlphaFoldDB" id="A0AAD8I3C2"/>
<sequence length="546" mass="61747">MTEASLVPPVTRKNEVLDHYVIVADQEEVERKMQVSLPDEYKEKLDVQKSGADESDMENPEVKDYKPRKQLGDEVLEQEVYGIDPYTHNLLLDSMPEELDWPLSDKLVFIEDVFLRTLNKQARTFIGTEQAPMNCPDDNYVAYRKGLGVVCNKEGGFDKDDFVVGFMGEVYPAWKWFEKQDGIRSLHNHSKDPVPEFYHIYLERPKGDADGYDLVVIDAMHKANYASCICHSCRPNCEEKVTYGNSILRKSQKKSVRLIGVPFGWCRRASIQDFILMQGHDQGCSYVWAKAGCLIQTSGLPFRGAEDTRLTGWQMGGIFSYGNVLSAETFSFQLRDAQHPSRGEHVVLSAVQLDGRLKALYPSKSMVYAIHVSICEVLASLLSRNRLRTQGSAGVRRNSPSALQGSAGCVLSLASKNRGGHDENRESLLLHQLDTFHTPDTTERKLQYEDNFYEEDEAVPLSRVKAEHQYEIVLQLLQARTGTSMKILEHFIGNGASLSQFKDPWCTRDQAVLIVLDACTILRFFSTFRMICDCKENEGALLAQLS</sequence>
<dbReference type="PANTHER" id="PTHR46655:SF1">
    <property type="entry name" value="HISTONE-LYSINE N-METHYLTRANSFERASE ATXR3"/>
    <property type="match status" value="1"/>
</dbReference>
<dbReference type="SUPFAM" id="SSF82199">
    <property type="entry name" value="SET domain"/>
    <property type="match status" value="1"/>
</dbReference>
<keyword evidence="3" id="KW-1185">Reference proteome</keyword>
<dbReference type="EMBL" id="JAUIZM010000007">
    <property type="protein sequence ID" value="KAK1377292.1"/>
    <property type="molecule type" value="Genomic_DNA"/>
</dbReference>